<dbReference type="OrthoDB" id="4203229at2"/>
<comment type="caution">
    <text evidence="1">The sequence shown here is derived from an EMBL/GenBank/DDBJ whole genome shotgun (WGS) entry which is preliminary data.</text>
</comment>
<dbReference type="RefSeq" id="WP_045314937.1">
    <property type="nucleotide sequence ID" value="NZ_JYJG01000247.1"/>
</dbReference>
<protein>
    <submittedName>
        <fullName evidence="1">Uncharacterized protein</fullName>
    </submittedName>
</protein>
<accession>A0A0F0GSR8</accession>
<gene>
    <name evidence="1" type="ORF">UK23_29505</name>
</gene>
<evidence type="ECO:0000313" key="2">
    <source>
        <dbReference type="Proteomes" id="UP000033393"/>
    </source>
</evidence>
<dbReference type="EMBL" id="JYJG01000247">
    <property type="protein sequence ID" value="KJK44438.1"/>
    <property type="molecule type" value="Genomic_DNA"/>
</dbReference>
<sequence length="159" mass="18345">MRDPFARLKLNRATPQLPAHAMKTYGIQAPLSTHWRVATCQDADCANYRHGWRIHIERIAKRANGELLLRDIKQSGKRFRTVDLGPGQTFWEFEAGQTCFDGDAGRHRVRIGRPELFIVRGGDWRGNPRGEQRTHQSMADWIDDMSEHRDKLLTRLAQG</sequence>
<reference evidence="1 2" key="1">
    <citation type="submission" date="2015-02" db="EMBL/GenBank/DDBJ databases">
        <authorList>
            <person name="Ju K.-S."/>
            <person name="Doroghazi J.R."/>
            <person name="Metcalf W."/>
        </authorList>
    </citation>
    <scope>NUCLEOTIDE SEQUENCE [LARGE SCALE GENOMIC DNA]</scope>
    <source>
        <strain evidence="1 2">NRRL B-16140</strain>
    </source>
</reference>
<name>A0A0F0GSR8_LENAE</name>
<evidence type="ECO:0000313" key="1">
    <source>
        <dbReference type="EMBL" id="KJK44438.1"/>
    </source>
</evidence>
<keyword evidence="2" id="KW-1185">Reference proteome</keyword>
<dbReference type="PATRIC" id="fig|68170.10.peg.7735"/>
<dbReference type="AlphaFoldDB" id="A0A0F0GSR8"/>
<dbReference type="Proteomes" id="UP000033393">
    <property type="component" value="Unassembled WGS sequence"/>
</dbReference>
<organism evidence="1 2">
    <name type="scientific">Lentzea aerocolonigenes</name>
    <name type="common">Lechevalieria aerocolonigenes</name>
    <name type="synonym">Saccharothrix aerocolonigenes</name>
    <dbReference type="NCBI Taxonomy" id="68170"/>
    <lineage>
        <taxon>Bacteria</taxon>
        <taxon>Bacillati</taxon>
        <taxon>Actinomycetota</taxon>
        <taxon>Actinomycetes</taxon>
        <taxon>Pseudonocardiales</taxon>
        <taxon>Pseudonocardiaceae</taxon>
        <taxon>Lentzea</taxon>
    </lineage>
</organism>
<proteinExistence type="predicted"/>